<evidence type="ECO:0000313" key="3">
    <source>
        <dbReference type="EMBL" id="SPC87444.1"/>
    </source>
</evidence>
<dbReference type="Pfam" id="PF12215">
    <property type="entry name" value="Glyco_hydr_116N"/>
    <property type="match status" value="1"/>
</dbReference>
<dbReference type="AlphaFoldDB" id="A0A2N9FL62"/>
<dbReference type="GO" id="GO:0008422">
    <property type="term" value="F:beta-glucosidase activity"/>
    <property type="evidence" value="ECO:0007669"/>
    <property type="project" value="TreeGrafter"/>
</dbReference>
<sequence>MDPLIAISSAETSVPSEPGSSIGAAIAASLTIPSNAVRSVTFSLAWDCPEVNFSSGKTYYRRYTKFYGTRGDAAAKIAHDAILENSHWESQIDAWQRPILEDKRLPECYPITLFNELYYLNSGGTVWTDGSPPVHSLVSIVQRKFSLDWSRSGVKDIIDVSHKNDTAADILERMTSVLEQIHTTVSSNSAFGTNLLQKGEENIGQFLYFEGIEYQMWNTYDVHFYSSFALVMLFPKLELSIQRDFAAAVMMHDPTKMKLLHDGKWVARKVLGAIPHDIGINDPWFEVNAYNLYNTDRWKDLNPKFVLQVYRDVVATGDKNFAQAVWPSVYVAMAYMDQFDKDGDGMIENEGFPDQTYDTWSVSGVSAYSGGLWVAALQAASAMAREVGDKGSEDYFWFKFQKAKAVYEKLWNGSYFNYDSSGGSSSASIQADQLAGQCQSQSPEKEGGCCMLEHVVFYQLLTKTRRRSALEKVYKYNVLKVKDGRRGAVNGMLPDGTADLSSMQSREIWSGVTYAVAATMIHEDMSDMAFQTAFGIYETAWSKEGLGYSFQTPEAWNDKDQYRSLCYMRPLAIWAMQWALTRPNLLEPEMRQEVKEDSLFLHHRGFSKVARLLKLPEEGKSRSFLQAVYEYTRMRIGM</sequence>
<dbReference type="PANTHER" id="PTHR12654">
    <property type="entry name" value="BILE ACID BETA-GLUCOSIDASE-RELATED"/>
    <property type="match status" value="1"/>
</dbReference>
<proteinExistence type="predicted"/>
<evidence type="ECO:0000259" key="2">
    <source>
        <dbReference type="Pfam" id="PF12215"/>
    </source>
</evidence>
<dbReference type="EMBL" id="OIVN01000922">
    <property type="protein sequence ID" value="SPC87444.1"/>
    <property type="molecule type" value="Genomic_DNA"/>
</dbReference>
<dbReference type="PANTHER" id="PTHR12654:SF3">
    <property type="entry name" value="NON-LYSOSOMAL GLUCOSYLCERAMIDASE"/>
    <property type="match status" value="1"/>
</dbReference>
<evidence type="ECO:0008006" key="4">
    <source>
        <dbReference type="Google" id="ProtNLM"/>
    </source>
</evidence>
<dbReference type="InterPro" id="IPR024462">
    <property type="entry name" value="GH116_N"/>
</dbReference>
<dbReference type="InterPro" id="IPR012341">
    <property type="entry name" value="6hp_glycosidase-like_sf"/>
</dbReference>
<protein>
    <recommendedName>
        <fullName evidence="4">Non-lysosomal glucosylceramidase</fullName>
    </recommendedName>
</protein>
<feature type="domain" description="Glycosyl-hydrolase family 116 N-terminal" evidence="2">
    <location>
        <begin position="9"/>
        <end position="88"/>
    </location>
</feature>
<evidence type="ECO:0000259" key="1">
    <source>
        <dbReference type="Pfam" id="PF04685"/>
    </source>
</evidence>
<reference evidence="3" key="1">
    <citation type="submission" date="2018-02" db="EMBL/GenBank/DDBJ databases">
        <authorList>
            <person name="Cohen D.B."/>
            <person name="Kent A.D."/>
        </authorList>
    </citation>
    <scope>NUCLEOTIDE SEQUENCE</scope>
</reference>
<dbReference type="Gene3D" id="1.50.10.10">
    <property type="match status" value="1"/>
</dbReference>
<gene>
    <name evidence="3" type="ORF">FSB_LOCUS15326</name>
</gene>
<dbReference type="FunFam" id="1.50.10.10:FF:000006">
    <property type="entry name" value="Non-lysosomal glucosylceramidase"/>
    <property type="match status" value="1"/>
</dbReference>
<dbReference type="GO" id="GO:0005975">
    <property type="term" value="P:carbohydrate metabolic process"/>
    <property type="evidence" value="ECO:0007669"/>
    <property type="project" value="InterPro"/>
</dbReference>
<dbReference type="InterPro" id="IPR006775">
    <property type="entry name" value="GH116_catalytic"/>
</dbReference>
<organism evidence="3">
    <name type="scientific">Fagus sylvatica</name>
    <name type="common">Beechnut</name>
    <dbReference type="NCBI Taxonomy" id="28930"/>
    <lineage>
        <taxon>Eukaryota</taxon>
        <taxon>Viridiplantae</taxon>
        <taxon>Streptophyta</taxon>
        <taxon>Embryophyta</taxon>
        <taxon>Tracheophyta</taxon>
        <taxon>Spermatophyta</taxon>
        <taxon>Magnoliopsida</taxon>
        <taxon>eudicotyledons</taxon>
        <taxon>Gunneridae</taxon>
        <taxon>Pentapetalae</taxon>
        <taxon>rosids</taxon>
        <taxon>fabids</taxon>
        <taxon>Fagales</taxon>
        <taxon>Fagaceae</taxon>
        <taxon>Fagus</taxon>
    </lineage>
</organism>
<dbReference type="SUPFAM" id="SSF48208">
    <property type="entry name" value="Six-hairpin glycosidases"/>
    <property type="match status" value="1"/>
</dbReference>
<accession>A0A2N9FL62</accession>
<feature type="domain" description="Glycosyl-hydrolase family 116 catalytic region" evidence="1">
    <location>
        <begin position="204"/>
        <end position="576"/>
    </location>
</feature>
<dbReference type="InterPro" id="IPR008928">
    <property type="entry name" value="6-hairpin_glycosidase_sf"/>
</dbReference>
<name>A0A2N9FL62_FAGSY</name>
<dbReference type="InterPro" id="IPR052566">
    <property type="entry name" value="Non-lysos_glucosylceramidase"/>
</dbReference>
<dbReference type="Pfam" id="PF04685">
    <property type="entry name" value="DUF608"/>
    <property type="match status" value="1"/>
</dbReference>